<name>A0A077W651_9FUNG</name>
<feature type="domain" description="Integrator complex subunit 5 C-terminal" evidence="1">
    <location>
        <begin position="718"/>
        <end position="833"/>
    </location>
</feature>
<accession>A0A077W651</accession>
<evidence type="ECO:0000259" key="1">
    <source>
        <dbReference type="Pfam" id="PF14838"/>
    </source>
</evidence>
<protein>
    <recommendedName>
        <fullName evidence="1">Integrator complex subunit 5 C-terminal domain-containing protein</fullName>
    </recommendedName>
</protein>
<dbReference type="Pfam" id="PF14838">
    <property type="entry name" value="INTS5_C"/>
    <property type="match status" value="1"/>
</dbReference>
<proteinExistence type="predicted"/>
<organism evidence="2">
    <name type="scientific">Lichtheimia ramosa</name>
    <dbReference type="NCBI Taxonomy" id="688394"/>
    <lineage>
        <taxon>Eukaryota</taxon>
        <taxon>Fungi</taxon>
        <taxon>Fungi incertae sedis</taxon>
        <taxon>Mucoromycota</taxon>
        <taxon>Mucoromycotina</taxon>
        <taxon>Mucoromycetes</taxon>
        <taxon>Mucorales</taxon>
        <taxon>Lichtheimiaceae</taxon>
        <taxon>Lichtheimia</taxon>
    </lineage>
</organism>
<dbReference type="InterPro" id="IPR029444">
    <property type="entry name" value="INTS5_C"/>
</dbReference>
<dbReference type="AlphaFoldDB" id="A0A077W651"/>
<dbReference type="OrthoDB" id="69088at2759"/>
<dbReference type="EMBL" id="LK023313">
    <property type="protein sequence ID" value="CDS02907.1"/>
    <property type="molecule type" value="Genomic_DNA"/>
</dbReference>
<reference evidence="2" key="1">
    <citation type="journal article" date="2014" name="Genome Announc.">
        <title>De novo whole-genome sequence and genome annotation of Lichtheimia ramosa.</title>
        <authorList>
            <person name="Linde J."/>
            <person name="Schwartze V."/>
            <person name="Binder U."/>
            <person name="Lass-Florl C."/>
            <person name="Voigt K."/>
            <person name="Horn F."/>
        </authorList>
    </citation>
    <scope>NUCLEOTIDE SEQUENCE</scope>
    <source>
        <strain evidence="2">JMRC FSU:6197</strain>
    </source>
</reference>
<evidence type="ECO:0000313" key="2">
    <source>
        <dbReference type="EMBL" id="CDS02907.1"/>
    </source>
</evidence>
<gene>
    <name evidence="2" type="ORF">LRAMOSA00309</name>
</gene>
<sequence>MFPTCSDAELDRLAAAVVSSATATPSKKDKHDMILTIKKLKRYLTTDARKLIGWAYNALQQQTPSKDVSNNSVLAARIVMDTLFDLAKDSAETSSWLVCYVSEKLHVCALQHIHQYLIIQFAKVGNPHISAATTMDAAQSQLTTFASTFFSHMLHSHAESVQQSLSNAFDAYITWASGTDAKFSGSDMDVDQIDTRAYTLSYMLGLPKISADLTNACWGAIARKLLNDDVLGNIFVFEREENKSLVRTTEGDVNTVSKMFPAWLYGVEFDRSGVVMKHALDIAIILDTMAHNPRLGLEHLMPSSGQTSVIDSLRPTFEQLNLEPASIDIVDWVVSILNSESGQRQKEGLKIPLFLLQLIILKNNEPSAAIDTLVQLVTSIVRTPDDNSVSNGYARYIILSLVEAASEKWPDIFQSTLGSIFSKAIATHIANSAGAVNVQKILANITLLFEDCYQDEEKSSVRPGFSAFQLYIMQHWRQVLLLFVNHPSMECRALGYRMLTVSKLWEYDKVAEASDYIDPNVLAKLFTDAWFRHMKSRYLYFEKETEASVLDEFEDLIIHCCQNMKLAKAIHTSFLDAILGGALEIFPPVDLKALQEEKKNLLEKMDATNFHSNSDTPNVVSSLSVVQGPTPSNQSRPPQFLVTPKFLQNELEIQDKTYIDNVERTARLFYNFKDVISSEDQVRSIILHILSHMSSKWPSSTATWQAYDDALPRNIPSPRDIAIGNAFKDYPVLFLILDKCSSAVQHPVDDTLRSVLVYFIAFWHMSQVAQAPTALKFATQLEETIRLIMLLEQILPKSLMDIYHILPFMSAQDVGSVLYQVIWPFLRSDHSPLEIPGLEATTQVEHTSPNQEMETKCLGNMISLYKNRLTVLQSAPSWHHALEQEAIRIGIRS</sequence>